<dbReference type="PANTHER" id="PTHR42663">
    <property type="entry name" value="HYDROLASE C777.06C-RELATED-RELATED"/>
    <property type="match status" value="1"/>
</dbReference>
<dbReference type="EMBL" id="RAYQ01000001">
    <property type="protein sequence ID" value="RKI94134.1"/>
    <property type="molecule type" value="Genomic_DNA"/>
</dbReference>
<dbReference type="Gene3D" id="3.60.15.10">
    <property type="entry name" value="Ribonuclease Z/Hydroxyacylglutathione hydrolase-like"/>
    <property type="match status" value="1"/>
</dbReference>
<reference evidence="2 3" key="1">
    <citation type="submission" date="2018-09" db="EMBL/GenBank/DDBJ databases">
        <title>Murine metabolic-syndrome-specific gut microbial biobank.</title>
        <authorList>
            <person name="Liu C."/>
        </authorList>
    </citation>
    <scope>NUCLEOTIDE SEQUENCE [LARGE SCALE GENOMIC DNA]</scope>
    <source>
        <strain evidence="2 3">0.1xD8-82</strain>
    </source>
</reference>
<organism evidence="2 3">
    <name type="scientific">Parablautia intestinalis</name>
    <dbReference type="NCBI Taxonomy" id="2320100"/>
    <lineage>
        <taxon>Bacteria</taxon>
        <taxon>Bacillati</taxon>
        <taxon>Bacillota</taxon>
        <taxon>Clostridia</taxon>
        <taxon>Lachnospirales</taxon>
        <taxon>Lachnospiraceae</taxon>
        <taxon>Parablautia</taxon>
    </lineage>
</organism>
<keyword evidence="3" id="KW-1185">Reference proteome</keyword>
<dbReference type="InterPro" id="IPR036866">
    <property type="entry name" value="RibonucZ/Hydroxyglut_hydro"/>
</dbReference>
<accession>A0A3A9ASW1</accession>
<protein>
    <submittedName>
        <fullName evidence="2">MBL fold metallo-hydrolase</fullName>
    </submittedName>
</protein>
<comment type="caution">
    <text evidence="2">The sequence shown here is derived from an EMBL/GenBank/DDBJ whole genome shotgun (WGS) entry which is preliminary data.</text>
</comment>
<dbReference type="PANTHER" id="PTHR42663:SF6">
    <property type="entry name" value="HYDROLASE C777.06C-RELATED"/>
    <property type="match status" value="1"/>
</dbReference>
<dbReference type="GO" id="GO:0016787">
    <property type="term" value="F:hydrolase activity"/>
    <property type="evidence" value="ECO:0007669"/>
    <property type="project" value="UniProtKB-KW"/>
</dbReference>
<evidence type="ECO:0000313" key="3">
    <source>
        <dbReference type="Proteomes" id="UP000280696"/>
    </source>
</evidence>
<feature type="domain" description="Metallo-beta-lactamase" evidence="1">
    <location>
        <begin position="50"/>
        <end position="250"/>
    </location>
</feature>
<dbReference type="SUPFAM" id="SSF56281">
    <property type="entry name" value="Metallo-hydrolase/oxidoreductase"/>
    <property type="match status" value="1"/>
</dbReference>
<gene>
    <name evidence="2" type="ORF">D7V94_00720</name>
</gene>
<keyword evidence="2" id="KW-0378">Hydrolase</keyword>
<evidence type="ECO:0000259" key="1">
    <source>
        <dbReference type="Pfam" id="PF12706"/>
    </source>
</evidence>
<proteinExistence type="predicted"/>
<evidence type="ECO:0000313" key="2">
    <source>
        <dbReference type="EMBL" id="RKI94134.1"/>
    </source>
</evidence>
<dbReference type="Proteomes" id="UP000280696">
    <property type="component" value="Unassembled WGS sequence"/>
</dbReference>
<dbReference type="OrthoDB" id="9781189at2"/>
<dbReference type="Pfam" id="PF12706">
    <property type="entry name" value="Lactamase_B_2"/>
    <property type="match status" value="1"/>
</dbReference>
<dbReference type="InterPro" id="IPR001279">
    <property type="entry name" value="Metallo-B-lactamas"/>
</dbReference>
<dbReference type="AlphaFoldDB" id="A0A3A9ASW1"/>
<name>A0A3A9ASW1_9FIRM</name>
<sequence length="282" mass="32505">MRCIMKLHYLGTAAAEGWPALFCSCENCQRARKVKGKSYRSRPQALIDGNLMIDFGPDTFYHMMKYDLDFSKIQHVILTHSHTDHFYATDLILRAFPYAYYGDERKMTVYGNEKCHWMFLRTLEVEDDSQNMRDCVGFEEIRAFQPFQIPGYGITPLHAVHDPKEECLFYLIRDEEGKTLLFANDTGIFPEDTWEALAGVKLDCVSLDCTLGNDPNMECGHMGLKAVRSVVQRLRKMECIDKDTPVVLTHFSHNGNLLHEELETETKEDGFVIAYDGMLLEF</sequence>